<protein>
    <recommendedName>
        <fullName evidence="4">ABC transporter permease</fullName>
    </recommendedName>
</protein>
<evidence type="ECO:0000313" key="3">
    <source>
        <dbReference type="Proteomes" id="UP001500067"/>
    </source>
</evidence>
<evidence type="ECO:0000313" key="2">
    <source>
        <dbReference type="EMBL" id="GAA4462291.1"/>
    </source>
</evidence>
<feature type="transmembrane region" description="Helical" evidence="1">
    <location>
        <begin position="332"/>
        <end position="355"/>
    </location>
</feature>
<gene>
    <name evidence="2" type="ORF">GCM10023093_08600</name>
</gene>
<feature type="transmembrane region" description="Helical" evidence="1">
    <location>
        <begin position="269"/>
        <end position="295"/>
    </location>
</feature>
<keyword evidence="1" id="KW-0472">Membrane</keyword>
<feature type="transmembrane region" description="Helical" evidence="1">
    <location>
        <begin position="367"/>
        <end position="388"/>
    </location>
</feature>
<proteinExistence type="predicted"/>
<reference evidence="3" key="1">
    <citation type="journal article" date="2019" name="Int. J. Syst. Evol. Microbiol.">
        <title>The Global Catalogue of Microorganisms (GCM) 10K type strain sequencing project: providing services to taxonomists for standard genome sequencing and annotation.</title>
        <authorList>
            <consortium name="The Broad Institute Genomics Platform"/>
            <consortium name="The Broad Institute Genome Sequencing Center for Infectious Disease"/>
            <person name="Wu L."/>
            <person name="Ma J."/>
        </authorList>
    </citation>
    <scope>NUCLEOTIDE SEQUENCE [LARGE SCALE GENOMIC DNA]</scope>
    <source>
        <strain evidence="3">JCM 32105</strain>
    </source>
</reference>
<keyword evidence="1" id="KW-1133">Transmembrane helix</keyword>
<organism evidence="2 3">
    <name type="scientific">Nemorincola caseinilytica</name>
    <dbReference type="NCBI Taxonomy" id="2054315"/>
    <lineage>
        <taxon>Bacteria</taxon>
        <taxon>Pseudomonadati</taxon>
        <taxon>Bacteroidota</taxon>
        <taxon>Chitinophagia</taxon>
        <taxon>Chitinophagales</taxon>
        <taxon>Chitinophagaceae</taxon>
        <taxon>Nemorincola</taxon>
    </lineage>
</organism>
<dbReference type="RefSeq" id="WP_345079078.1">
    <property type="nucleotide sequence ID" value="NZ_BAABFA010000007.1"/>
</dbReference>
<dbReference type="Proteomes" id="UP001500067">
    <property type="component" value="Unassembled WGS sequence"/>
</dbReference>
<accession>A0ABP8N6Q9</accession>
<comment type="caution">
    <text evidence="2">The sequence shown here is derived from an EMBL/GenBank/DDBJ whole genome shotgun (WGS) entry which is preliminary data.</text>
</comment>
<name>A0ABP8N6Q9_9BACT</name>
<feature type="transmembrane region" description="Helical" evidence="1">
    <location>
        <begin position="21"/>
        <end position="42"/>
    </location>
</feature>
<evidence type="ECO:0008006" key="4">
    <source>
        <dbReference type="Google" id="ProtNLM"/>
    </source>
</evidence>
<evidence type="ECO:0000256" key="1">
    <source>
        <dbReference type="SAM" id="Phobius"/>
    </source>
</evidence>
<dbReference type="EMBL" id="BAABFA010000007">
    <property type="protein sequence ID" value="GAA4462291.1"/>
    <property type="molecule type" value="Genomic_DNA"/>
</dbReference>
<sequence length="393" mass="42687">MTEAAKNIIAGTLQPNGRRRVVAAAAVLFVGTTLLLLSILAWTDLTHMLGGRQEQQGQSSYVVIGKQVTEQSMGREPASFSAQEIKDIAHAPQVQDVGAIVPARFPVYATIGGRLAMATDLPVAAVPDRFIDSLPDRWNWQPGDRALPVILSSQFLDIYNYVFAPGQRLPQLSRTSVRAVALRLQAGHENPLVLSAYVAGFSDRINSLLVPMSFIEYGNDAFAGGGQNTTSQLILRVNDPSDGAFNTYLQQHGYTTDPQNLRWSRMRTIVQAVASATGVFALLLMGISTLVFMLFAELTVARSQASLVLLRQLGYSAAVLRRAILMRFLPMAATAMALSVVVCCGIQVGIAHIIGESGLHLPMVPGWQYWAAFATSSLLLWLLLARAVRRAIR</sequence>
<keyword evidence="1" id="KW-0812">Transmembrane</keyword>
<keyword evidence="3" id="KW-1185">Reference proteome</keyword>